<comment type="function">
    <text evidence="2">Catalyzes the ATP-dependent phosphorylation of thiamine-monophosphate (TMP) to form thiamine-pyrophosphate (TPP), the active form of vitamin B1.</text>
</comment>
<feature type="binding site" evidence="2">
    <location>
        <position position="247"/>
    </location>
    <ligand>
        <name>substrate</name>
    </ligand>
</feature>
<evidence type="ECO:0000259" key="4">
    <source>
        <dbReference type="Pfam" id="PF02769"/>
    </source>
</evidence>
<feature type="binding site" evidence="2">
    <location>
        <position position="42"/>
    </location>
    <ligand>
        <name>Mg(2+)</name>
        <dbReference type="ChEBI" id="CHEBI:18420"/>
        <label>1</label>
    </ligand>
</feature>
<keyword evidence="2" id="KW-0547">Nucleotide-binding</keyword>
<dbReference type="PIRSF" id="PIRSF005303">
    <property type="entry name" value="Thiam_monoph_kin"/>
    <property type="match status" value="1"/>
</dbReference>
<name>A0A518AK93_9BACT</name>
<keyword evidence="2 5" id="KW-0418">Kinase</keyword>
<dbReference type="GO" id="GO:0005524">
    <property type="term" value="F:ATP binding"/>
    <property type="evidence" value="ECO:0007669"/>
    <property type="project" value="UniProtKB-UniRule"/>
</dbReference>
<dbReference type="InterPro" id="IPR036676">
    <property type="entry name" value="PurM-like_C_sf"/>
</dbReference>
<organism evidence="5 6">
    <name type="scientific">Aeoliella mucimassa</name>
    <dbReference type="NCBI Taxonomy" id="2527972"/>
    <lineage>
        <taxon>Bacteria</taxon>
        <taxon>Pseudomonadati</taxon>
        <taxon>Planctomycetota</taxon>
        <taxon>Planctomycetia</taxon>
        <taxon>Pirellulales</taxon>
        <taxon>Lacipirellulaceae</taxon>
        <taxon>Aeoliella</taxon>
    </lineage>
</organism>
<evidence type="ECO:0000313" key="6">
    <source>
        <dbReference type="Proteomes" id="UP000315750"/>
    </source>
</evidence>
<protein>
    <recommendedName>
        <fullName evidence="2">Thiamine-monophosphate kinase</fullName>
        <shortName evidence="2">TMP kinase</shortName>
        <shortName evidence="2">Thiamine-phosphate kinase</shortName>
        <ecNumber evidence="2">2.7.4.16</ecNumber>
    </recommendedName>
</protein>
<keyword evidence="2" id="KW-0460">Magnesium</keyword>
<feature type="domain" description="PurM-like N-terminal" evidence="3">
    <location>
        <begin position="24"/>
        <end position="139"/>
    </location>
</feature>
<dbReference type="Proteomes" id="UP000315750">
    <property type="component" value="Chromosome"/>
</dbReference>
<dbReference type="HAMAP" id="MF_02128">
    <property type="entry name" value="TMP_kinase"/>
    <property type="match status" value="1"/>
</dbReference>
<gene>
    <name evidence="2 5" type="primary">thiL</name>
    <name evidence="5" type="ORF">Pan181_13350</name>
</gene>
<proteinExistence type="inferred from homology"/>
<dbReference type="InterPro" id="IPR016188">
    <property type="entry name" value="PurM-like_N"/>
</dbReference>
<dbReference type="Gene3D" id="3.90.650.10">
    <property type="entry name" value="PurM-like C-terminal domain"/>
    <property type="match status" value="1"/>
</dbReference>
<dbReference type="KEGG" id="amuc:Pan181_13350"/>
<dbReference type="PANTHER" id="PTHR30270:SF0">
    <property type="entry name" value="THIAMINE-MONOPHOSPHATE KINASE"/>
    <property type="match status" value="1"/>
</dbReference>
<feature type="binding site" evidence="2">
    <location>
        <position position="147"/>
    </location>
    <ligand>
        <name>ATP</name>
        <dbReference type="ChEBI" id="CHEBI:30616"/>
    </ligand>
</feature>
<keyword evidence="2 5" id="KW-0808">Transferase</keyword>
<dbReference type="OrthoDB" id="9802811at2"/>
<evidence type="ECO:0000256" key="1">
    <source>
        <dbReference type="ARBA" id="ARBA00022977"/>
    </source>
</evidence>
<comment type="pathway">
    <text evidence="2">Cofactor biosynthesis; thiamine diphosphate biosynthesis; thiamine diphosphate from thiamine phosphate: step 1/1.</text>
</comment>
<evidence type="ECO:0000313" key="5">
    <source>
        <dbReference type="EMBL" id="QDU55149.1"/>
    </source>
</evidence>
<feature type="binding site" evidence="2">
    <location>
        <position position="43"/>
    </location>
    <ligand>
        <name>Mg(2+)</name>
        <dbReference type="ChEBI" id="CHEBI:18420"/>
        <label>2</label>
    </ligand>
</feature>
<dbReference type="GO" id="GO:0000287">
    <property type="term" value="F:magnesium ion binding"/>
    <property type="evidence" value="ECO:0007669"/>
    <property type="project" value="UniProtKB-UniRule"/>
</dbReference>
<dbReference type="NCBIfam" id="TIGR01379">
    <property type="entry name" value="thiL"/>
    <property type="match status" value="1"/>
</dbReference>
<feature type="binding site" evidence="2">
    <location>
        <position position="121"/>
    </location>
    <ligand>
        <name>Mg(2+)</name>
        <dbReference type="ChEBI" id="CHEBI:18420"/>
        <label>1</label>
    </ligand>
</feature>
<dbReference type="Pfam" id="PF02769">
    <property type="entry name" value="AIRS_C"/>
    <property type="match status" value="1"/>
</dbReference>
<feature type="binding site" evidence="2">
    <location>
        <position position="72"/>
    </location>
    <ligand>
        <name>Mg(2+)</name>
        <dbReference type="ChEBI" id="CHEBI:18420"/>
        <label>2</label>
    </ligand>
</feature>
<dbReference type="GO" id="GO:0009228">
    <property type="term" value="P:thiamine biosynthetic process"/>
    <property type="evidence" value="ECO:0007669"/>
    <property type="project" value="UniProtKB-KW"/>
</dbReference>
<keyword evidence="2" id="KW-0067">ATP-binding</keyword>
<feature type="binding site" evidence="2">
    <location>
        <position position="197"/>
    </location>
    <ligand>
        <name>Mg(2+)</name>
        <dbReference type="ChEBI" id="CHEBI:18420"/>
        <label>5</label>
    </ligand>
</feature>
<reference evidence="5 6" key="1">
    <citation type="submission" date="2019-02" db="EMBL/GenBank/DDBJ databases">
        <title>Deep-cultivation of Planctomycetes and their phenomic and genomic characterization uncovers novel biology.</title>
        <authorList>
            <person name="Wiegand S."/>
            <person name="Jogler M."/>
            <person name="Boedeker C."/>
            <person name="Pinto D."/>
            <person name="Vollmers J."/>
            <person name="Rivas-Marin E."/>
            <person name="Kohn T."/>
            <person name="Peeters S.H."/>
            <person name="Heuer A."/>
            <person name="Rast P."/>
            <person name="Oberbeckmann S."/>
            <person name="Bunk B."/>
            <person name="Jeske O."/>
            <person name="Meyerdierks A."/>
            <person name="Storesund J.E."/>
            <person name="Kallscheuer N."/>
            <person name="Luecker S."/>
            <person name="Lage O.M."/>
            <person name="Pohl T."/>
            <person name="Merkel B.J."/>
            <person name="Hornburger P."/>
            <person name="Mueller R.-W."/>
            <person name="Bruemmer F."/>
            <person name="Labrenz M."/>
            <person name="Spormann A.M."/>
            <person name="Op den Camp H."/>
            <person name="Overmann J."/>
            <person name="Amann R."/>
            <person name="Jetten M.S.M."/>
            <person name="Mascher T."/>
            <person name="Medema M.H."/>
            <person name="Devos D.P."/>
            <person name="Kaster A.-K."/>
            <person name="Ovreas L."/>
            <person name="Rohde M."/>
            <person name="Galperin M.Y."/>
            <person name="Jogler C."/>
        </authorList>
    </citation>
    <scope>NUCLEOTIDE SEQUENCE [LARGE SCALE GENOMIC DNA]</scope>
    <source>
        <strain evidence="5 6">Pan181</strain>
    </source>
</reference>
<sequence>MELDYVRWLTEQLSAGGPIALGIGDDAAVVNIEPGRQLVVTSDMITDQVHFDLGLHAAERIGRKALAVNLSDLAAMAAEPLAAVVSLNLPREHEPRQLAEQLTEGMIPLAEQLGCPVIGGDTNVTRGPLVISVTAFGTVDAGTAWRRSGAKPGDRMLVTGKLGGSLQGHHLDFTPRVAEALQLASQYDIHAAMDLSDGLSLDLARMTKASHVGAVVELAKLPITEQAARAAVDSGKSPAMHALSDGEDFELLLAVPPAVSAELLATQPLACGLTDVGEFTADTSLVQLNADGTREALLATGYEHR</sequence>
<feature type="domain" description="PurM-like C-terminal" evidence="4">
    <location>
        <begin position="174"/>
        <end position="283"/>
    </location>
</feature>
<feature type="binding site" evidence="2">
    <location>
        <position position="302"/>
    </location>
    <ligand>
        <name>substrate</name>
    </ligand>
</feature>
<feature type="binding site" evidence="2">
    <location>
        <position position="72"/>
    </location>
    <ligand>
        <name>Mg(2+)</name>
        <dbReference type="ChEBI" id="CHEBI:18420"/>
        <label>4</label>
    </ligand>
</feature>
<evidence type="ECO:0000256" key="2">
    <source>
        <dbReference type="HAMAP-Rule" id="MF_02128"/>
    </source>
</evidence>
<dbReference type="PANTHER" id="PTHR30270">
    <property type="entry name" value="THIAMINE-MONOPHOSPHATE KINASE"/>
    <property type="match status" value="1"/>
</dbReference>
<dbReference type="SUPFAM" id="SSF56042">
    <property type="entry name" value="PurM C-terminal domain-like"/>
    <property type="match status" value="1"/>
</dbReference>
<dbReference type="EMBL" id="CP036278">
    <property type="protein sequence ID" value="QDU55149.1"/>
    <property type="molecule type" value="Genomic_DNA"/>
</dbReference>
<evidence type="ECO:0000259" key="3">
    <source>
        <dbReference type="Pfam" id="PF00586"/>
    </source>
</evidence>
<dbReference type="InterPro" id="IPR006283">
    <property type="entry name" value="ThiL-like"/>
</dbReference>
<comment type="similarity">
    <text evidence="2">Belongs to the thiamine-monophosphate kinase family.</text>
</comment>
<comment type="caution">
    <text evidence="2">Lacks conserved residue(s) required for the propagation of feature annotation.</text>
</comment>
<keyword evidence="6" id="KW-1185">Reference proteome</keyword>
<feature type="binding site" evidence="2">
    <location>
        <position position="26"/>
    </location>
    <ligand>
        <name>Mg(2+)</name>
        <dbReference type="ChEBI" id="CHEBI:18420"/>
        <label>3</label>
    </ligand>
</feature>
<dbReference type="RefSeq" id="WP_145246043.1">
    <property type="nucleotide sequence ID" value="NZ_CP036278.1"/>
</dbReference>
<dbReference type="UniPathway" id="UPA00060">
    <property type="reaction ID" value="UER00142"/>
</dbReference>
<feature type="binding site" evidence="2">
    <location>
        <position position="194"/>
    </location>
    <ligand>
        <name>Mg(2+)</name>
        <dbReference type="ChEBI" id="CHEBI:18420"/>
        <label>3</label>
    </ligand>
</feature>
<feature type="binding site" evidence="2">
    <location>
        <position position="41"/>
    </location>
    <ligand>
        <name>Mg(2+)</name>
        <dbReference type="ChEBI" id="CHEBI:18420"/>
        <label>4</label>
    </ligand>
</feature>
<feature type="binding site" evidence="2">
    <location>
        <position position="196"/>
    </location>
    <ligand>
        <name>ATP</name>
        <dbReference type="ChEBI" id="CHEBI:30616"/>
    </ligand>
</feature>
<dbReference type="Pfam" id="PF00586">
    <property type="entry name" value="AIRS"/>
    <property type="match status" value="1"/>
</dbReference>
<accession>A0A518AK93</accession>
<dbReference type="Gene3D" id="3.30.1330.10">
    <property type="entry name" value="PurM-like, N-terminal domain"/>
    <property type="match status" value="1"/>
</dbReference>
<keyword evidence="2" id="KW-0479">Metal-binding</keyword>
<dbReference type="InterPro" id="IPR036921">
    <property type="entry name" value="PurM-like_N_sf"/>
</dbReference>
<feature type="binding site" evidence="2">
    <location>
        <position position="43"/>
    </location>
    <ligand>
        <name>Mg(2+)</name>
        <dbReference type="ChEBI" id="CHEBI:18420"/>
        <label>1</label>
    </ligand>
</feature>
<dbReference type="GO" id="GO:0009229">
    <property type="term" value="P:thiamine diphosphate biosynthetic process"/>
    <property type="evidence" value="ECO:0007669"/>
    <property type="project" value="UniProtKB-UniRule"/>
</dbReference>
<feature type="binding site" evidence="2">
    <location>
        <position position="26"/>
    </location>
    <ligand>
        <name>Mg(2+)</name>
        <dbReference type="ChEBI" id="CHEBI:18420"/>
        <label>4</label>
    </ligand>
</feature>
<comment type="catalytic activity">
    <reaction evidence="2">
        <text>thiamine phosphate + ATP = thiamine diphosphate + ADP</text>
        <dbReference type="Rhea" id="RHEA:15913"/>
        <dbReference type="ChEBI" id="CHEBI:30616"/>
        <dbReference type="ChEBI" id="CHEBI:37575"/>
        <dbReference type="ChEBI" id="CHEBI:58937"/>
        <dbReference type="ChEBI" id="CHEBI:456216"/>
        <dbReference type="EC" id="2.7.4.16"/>
    </reaction>
</comment>
<dbReference type="CDD" id="cd02194">
    <property type="entry name" value="ThiL"/>
    <property type="match status" value="1"/>
</dbReference>
<dbReference type="GO" id="GO:0009030">
    <property type="term" value="F:thiamine-phosphate kinase activity"/>
    <property type="evidence" value="ECO:0007669"/>
    <property type="project" value="UniProtKB-UniRule"/>
</dbReference>
<dbReference type="AlphaFoldDB" id="A0A518AK93"/>
<dbReference type="SUPFAM" id="SSF55326">
    <property type="entry name" value="PurM N-terminal domain-like"/>
    <property type="match status" value="1"/>
</dbReference>
<comment type="miscellaneous">
    <text evidence="2">Reaction mechanism of ThiL seems to utilize a direct, inline transfer of the gamma-phosphate of ATP to TMP rather than a phosphorylated enzyme intermediate.</text>
</comment>
<feature type="binding site" evidence="2">
    <location>
        <position position="72"/>
    </location>
    <ligand>
        <name>Mg(2+)</name>
        <dbReference type="ChEBI" id="CHEBI:18420"/>
        <label>3</label>
    </ligand>
</feature>
<feature type="binding site" evidence="2">
    <location>
        <begin position="120"/>
        <end position="121"/>
    </location>
    <ligand>
        <name>ATP</name>
        <dbReference type="ChEBI" id="CHEBI:30616"/>
    </ligand>
</feature>
<keyword evidence="1 2" id="KW-0784">Thiamine biosynthesis</keyword>
<feature type="binding site" evidence="2">
    <location>
        <position position="50"/>
    </location>
    <ligand>
        <name>substrate</name>
    </ligand>
</feature>
<dbReference type="InterPro" id="IPR010918">
    <property type="entry name" value="PurM-like_C_dom"/>
</dbReference>
<dbReference type="EC" id="2.7.4.16" evidence="2"/>